<sequence>MKKFLLTMTGSFLILSILWVVGIKYQLGAATASSRWVYDAYQHKVHAAQAVNTPRVLVVAGSNAMFGIDSGMLENFWQKPVINLAVNAGLGLPYILDVSRRVARPGDIILMPMEYALYLDAGKANSQVIDYVMARDLDYWRSLTRLQQLQYAAGLGPERWLHGLRHLPDSPVTSGTYGAHHLDARGDQTHSSPAERSAGDIAALKVAKAWDYGHRAATETGGWKLMENYAQWAKANNICVIAMPTVLLHHAKYDSDVEDQIFYTGLPARINKLGLEYLGKPRDFMYEESWFFDTDHHLQDWAREKHTAKLIALLQAREKTACDKQ</sequence>
<gene>
    <name evidence="1" type="ORF">H8L47_22460</name>
</gene>
<evidence type="ECO:0000313" key="2">
    <source>
        <dbReference type="Proteomes" id="UP000646911"/>
    </source>
</evidence>
<dbReference type="RefSeq" id="WP_186955845.1">
    <property type="nucleotide sequence ID" value="NZ_JACOFX010000016.1"/>
</dbReference>
<evidence type="ECO:0000313" key="1">
    <source>
        <dbReference type="EMBL" id="MBC3910332.1"/>
    </source>
</evidence>
<organism evidence="1 2">
    <name type="scientific">Undibacterium umbellatum</name>
    <dbReference type="NCBI Taxonomy" id="2762300"/>
    <lineage>
        <taxon>Bacteria</taxon>
        <taxon>Pseudomonadati</taxon>
        <taxon>Pseudomonadota</taxon>
        <taxon>Betaproteobacteria</taxon>
        <taxon>Burkholderiales</taxon>
        <taxon>Oxalobacteraceae</taxon>
        <taxon>Undibacterium</taxon>
    </lineage>
</organism>
<protein>
    <submittedName>
        <fullName evidence="1">Uncharacterized protein</fullName>
    </submittedName>
</protein>
<comment type="caution">
    <text evidence="1">The sequence shown here is derived from an EMBL/GenBank/DDBJ whole genome shotgun (WGS) entry which is preliminary data.</text>
</comment>
<reference evidence="1 2" key="1">
    <citation type="submission" date="2020-08" db="EMBL/GenBank/DDBJ databases">
        <title>Novel species isolated from subtropical streams in China.</title>
        <authorList>
            <person name="Lu H."/>
        </authorList>
    </citation>
    <scope>NUCLEOTIDE SEQUENCE [LARGE SCALE GENOMIC DNA]</scope>
    <source>
        <strain evidence="1 2">NL8W</strain>
    </source>
</reference>
<dbReference type="EMBL" id="JACOFX010000016">
    <property type="protein sequence ID" value="MBC3910332.1"/>
    <property type="molecule type" value="Genomic_DNA"/>
</dbReference>
<dbReference type="Proteomes" id="UP000646911">
    <property type="component" value="Unassembled WGS sequence"/>
</dbReference>
<proteinExistence type="predicted"/>
<accession>A0ABR6ZF16</accession>
<name>A0ABR6ZF16_9BURK</name>
<keyword evidence="2" id="KW-1185">Reference proteome</keyword>